<keyword evidence="3 6" id="KW-0238">DNA-binding</keyword>
<protein>
    <recommendedName>
        <fullName evidence="6">Nuclear transcription factor Y subunit</fullName>
    </recommendedName>
</protein>
<dbReference type="AlphaFoldDB" id="B3IX33"/>
<evidence type="ECO:0000256" key="7">
    <source>
        <dbReference type="SAM" id="MobiDB-lite"/>
    </source>
</evidence>
<sequence>MAMQTVYLKEHERMGHSSVGQLSSVTSAPWWGSQSVYGDSCGQIKPFSLEFSNYVDHFAANKNPVRGAEQLFDKGLTTQFTIFSDDCKMSGEAQNLEATLSLQPSVTVAEPRNRFELGFNQPMICAKYPYMDQFYGLFSAYGPQIPGRMMLPLNLSTDDGPIYVNAKQYHGIIRRRQSRAKAVQENKLIKRSKPYMHESRHLHAMRRPRGCGGRFLNTRNSSDGNGKSGSELHKKTGGLGRHMQSSASQSSEVLQSEVGTLNSSKETNGSSPNISGSEVTSMCSLGGLDSFAVNHLGSAIHHSLADMIDGGHGIIMPTKWVGAAGSCFNLKV</sequence>
<evidence type="ECO:0000256" key="3">
    <source>
        <dbReference type="ARBA" id="ARBA00023125"/>
    </source>
</evidence>
<gene>
    <name evidence="8" type="primary">CBF-A01</name>
</gene>
<dbReference type="PROSITE" id="PS51152">
    <property type="entry name" value="NFYA_HAP2_2"/>
    <property type="match status" value="1"/>
</dbReference>
<evidence type="ECO:0000256" key="4">
    <source>
        <dbReference type="ARBA" id="ARBA00023163"/>
    </source>
</evidence>
<feature type="compositionally biased region" description="Low complexity" evidence="7">
    <location>
        <begin position="244"/>
        <end position="258"/>
    </location>
</feature>
<dbReference type="Pfam" id="PF02045">
    <property type="entry name" value="CBFB_NFYA"/>
    <property type="match status" value="1"/>
</dbReference>
<dbReference type="SMART" id="SM00521">
    <property type="entry name" value="CBF"/>
    <property type="match status" value="1"/>
</dbReference>
<keyword evidence="2 6" id="KW-0805">Transcription regulation</keyword>
<dbReference type="EMBL" id="AB378633">
    <property type="protein sequence ID" value="BAG50060.1"/>
    <property type="molecule type" value="mRNA"/>
</dbReference>
<dbReference type="PRINTS" id="PR00616">
    <property type="entry name" value="CCAATSUBUNTB"/>
</dbReference>
<comment type="subcellular location">
    <subcellularLocation>
        <location evidence="1 6">Nucleus</location>
    </subcellularLocation>
</comment>
<evidence type="ECO:0000256" key="5">
    <source>
        <dbReference type="ARBA" id="ARBA00023242"/>
    </source>
</evidence>
<dbReference type="GO" id="GO:0003700">
    <property type="term" value="F:DNA-binding transcription factor activity"/>
    <property type="evidence" value="ECO:0007669"/>
    <property type="project" value="UniProtKB-UniRule"/>
</dbReference>
<evidence type="ECO:0000256" key="6">
    <source>
        <dbReference type="RuleBase" id="RU367155"/>
    </source>
</evidence>
<dbReference type="Gene3D" id="6.10.250.2430">
    <property type="match status" value="1"/>
</dbReference>
<reference evidence="8" key="1">
    <citation type="journal article" date="2008" name="Plant Physiol.">
        <title>A positive regulatory role for LjERF1 in the nodulation process is revealed by systematic analysis of nodule-associated transcription factors of Lotus japonicus.</title>
        <authorList>
            <person name="Asamizu E."/>
            <person name="Shimoda Y."/>
            <person name="Kouchi H."/>
            <person name="Tabata S."/>
            <person name="Sato S."/>
        </authorList>
    </citation>
    <scope>NUCLEOTIDE SEQUENCE</scope>
</reference>
<proteinExistence type="evidence at transcript level"/>
<comment type="function">
    <text evidence="6">Component of the sequence-specific heterotrimeric transcription factor (NF-Y) which specifically recognizes a 5'-CCAAT-3' box motif found in the promoters of its target genes.</text>
</comment>
<name>B3IX33_LOTJA</name>
<dbReference type="GO" id="GO:0005634">
    <property type="term" value="C:nucleus"/>
    <property type="evidence" value="ECO:0007669"/>
    <property type="project" value="UniProtKB-SubCell"/>
</dbReference>
<organism evidence="8">
    <name type="scientific">Lotus japonicus</name>
    <name type="common">Lotus corniculatus var. japonicus</name>
    <dbReference type="NCBI Taxonomy" id="34305"/>
    <lineage>
        <taxon>Eukaryota</taxon>
        <taxon>Viridiplantae</taxon>
        <taxon>Streptophyta</taxon>
        <taxon>Embryophyta</taxon>
        <taxon>Tracheophyta</taxon>
        <taxon>Spermatophyta</taxon>
        <taxon>Magnoliopsida</taxon>
        <taxon>eudicotyledons</taxon>
        <taxon>Gunneridae</taxon>
        <taxon>Pentapetalae</taxon>
        <taxon>rosids</taxon>
        <taxon>fabids</taxon>
        <taxon>Fabales</taxon>
        <taxon>Fabaceae</taxon>
        <taxon>Papilionoideae</taxon>
        <taxon>50 kb inversion clade</taxon>
        <taxon>NPAAA clade</taxon>
        <taxon>Hologalegina</taxon>
        <taxon>robinioid clade</taxon>
        <taxon>Loteae</taxon>
        <taxon>Lotus</taxon>
    </lineage>
</organism>
<accession>B3IX33</accession>
<keyword evidence="5 6" id="KW-0539">Nucleus</keyword>
<keyword evidence="4 6" id="KW-0804">Transcription</keyword>
<dbReference type="InterPro" id="IPR001289">
    <property type="entry name" value="NFYA"/>
</dbReference>
<evidence type="ECO:0000256" key="1">
    <source>
        <dbReference type="ARBA" id="ARBA00004123"/>
    </source>
</evidence>
<evidence type="ECO:0000313" key="8">
    <source>
        <dbReference type="EMBL" id="BAG50060.1"/>
    </source>
</evidence>
<comment type="similarity">
    <text evidence="6">Belongs to the NFYA/HAP2 subunit family.</text>
</comment>
<comment type="subunit">
    <text evidence="6">Heterotrimer.</text>
</comment>
<evidence type="ECO:0000256" key="2">
    <source>
        <dbReference type="ARBA" id="ARBA00023015"/>
    </source>
</evidence>
<feature type="compositionally biased region" description="Polar residues" evidence="7">
    <location>
        <begin position="259"/>
        <end position="277"/>
    </location>
</feature>
<feature type="region of interest" description="Disordered" evidence="7">
    <location>
        <begin position="206"/>
        <end position="277"/>
    </location>
</feature>
<dbReference type="GO" id="GO:0003677">
    <property type="term" value="F:DNA binding"/>
    <property type="evidence" value="ECO:0007669"/>
    <property type="project" value="UniProtKB-KW"/>
</dbReference>
<dbReference type="PANTHER" id="PTHR12632">
    <property type="entry name" value="TRANSCRIPTION FACTOR NF-Y ALPHA-RELATED"/>
    <property type="match status" value="1"/>
</dbReference>